<accession>A0A5A7R184</accession>
<evidence type="ECO:0000313" key="3">
    <source>
        <dbReference type="Proteomes" id="UP000325081"/>
    </source>
</evidence>
<gene>
    <name evidence="2" type="ORF">STAS_28467</name>
</gene>
<dbReference type="AlphaFoldDB" id="A0A5A7R184"/>
<reference evidence="3" key="1">
    <citation type="journal article" date="2019" name="Curr. Biol.">
        <title>Genome Sequence of Striga asiatica Provides Insight into the Evolution of Plant Parasitism.</title>
        <authorList>
            <person name="Yoshida S."/>
            <person name="Kim S."/>
            <person name="Wafula E.K."/>
            <person name="Tanskanen J."/>
            <person name="Kim Y.M."/>
            <person name="Honaas L."/>
            <person name="Yang Z."/>
            <person name="Spallek T."/>
            <person name="Conn C.E."/>
            <person name="Ichihashi Y."/>
            <person name="Cheong K."/>
            <person name="Cui S."/>
            <person name="Der J.P."/>
            <person name="Gundlach H."/>
            <person name="Jiao Y."/>
            <person name="Hori C."/>
            <person name="Ishida J.K."/>
            <person name="Kasahara H."/>
            <person name="Kiba T."/>
            <person name="Kim M.S."/>
            <person name="Koo N."/>
            <person name="Laohavisit A."/>
            <person name="Lee Y.H."/>
            <person name="Lumba S."/>
            <person name="McCourt P."/>
            <person name="Mortimer J.C."/>
            <person name="Mutuku J.M."/>
            <person name="Nomura T."/>
            <person name="Sasaki-Sekimoto Y."/>
            <person name="Seto Y."/>
            <person name="Wang Y."/>
            <person name="Wakatake T."/>
            <person name="Sakakibara H."/>
            <person name="Demura T."/>
            <person name="Yamaguchi S."/>
            <person name="Yoneyama K."/>
            <person name="Manabe R.I."/>
            <person name="Nelson D.C."/>
            <person name="Schulman A.H."/>
            <person name="Timko M.P."/>
            <person name="dePamphilis C.W."/>
            <person name="Choi D."/>
            <person name="Shirasu K."/>
        </authorList>
    </citation>
    <scope>NUCLEOTIDE SEQUENCE [LARGE SCALE GENOMIC DNA]</scope>
    <source>
        <strain evidence="3">cv. UVA1</strain>
    </source>
</reference>
<feature type="compositionally biased region" description="Polar residues" evidence="1">
    <location>
        <begin position="60"/>
        <end position="72"/>
    </location>
</feature>
<keyword evidence="3" id="KW-1185">Reference proteome</keyword>
<protein>
    <submittedName>
        <fullName evidence="2">Serine/threonine-protein phosphatase 4 regulatory subunit 3-A</fullName>
    </submittedName>
</protein>
<dbReference type="Proteomes" id="UP000325081">
    <property type="component" value="Unassembled WGS sequence"/>
</dbReference>
<feature type="region of interest" description="Disordered" evidence="1">
    <location>
        <begin position="41"/>
        <end position="85"/>
    </location>
</feature>
<evidence type="ECO:0000256" key="1">
    <source>
        <dbReference type="SAM" id="MobiDB-lite"/>
    </source>
</evidence>
<feature type="compositionally biased region" description="Basic and acidic residues" evidence="1">
    <location>
        <begin position="158"/>
        <end position="169"/>
    </location>
</feature>
<dbReference type="EMBL" id="BKCP01009515">
    <property type="protein sequence ID" value="GER51108.1"/>
    <property type="molecule type" value="Genomic_DNA"/>
</dbReference>
<comment type="caution">
    <text evidence="2">The sequence shown here is derived from an EMBL/GenBank/DDBJ whole genome shotgun (WGS) entry which is preliminary data.</text>
</comment>
<sequence>MCSTASPFKRNNTSFAEIGLPEKLQKKFTFGHPKNYNWSPRRCHSHAAQLPPSHAAAQLAATSTTGQRSSAAQVPRRGTSVPSRRCTSLPHAVTTVAPRRGRLRATVSDLVNAETVRYYADLDAVQHALNWVYAGLIHATTELNKDWQSYHVRDQVRFSSSTRREHSDGSNESPNIIAPENDGGMVDDPSVSTSCRCIRQIRRGHMN</sequence>
<proteinExistence type="predicted"/>
<feature type="region of interest" description="Disordered" evidence="1">
    <location>
        <begin position="158"/>
        <end position="191"/>
    </location>
</feature>
<evidence type="ECO:0000313" key="2">
    <source>
        <dbReference type="EMBL" id="GER51108.1"/>
    </source>
</evidence>
<organism evidence="2 3">
    <name type="scientific">Striga asiatica</name>
    <name type="common">Asiatic witchweed</name>
    <name type="synonym">Buchnera asiatica</name>
    <dbReference type="NCBI Taxonomy" id="4170"/>
    <lineage>
        <taxon>Eukaryota</taxon>
        <taxon>Viridiplantae</taxon>
        <taxon>Streptophyta</taxon>
        <taxon>Embryophyta</taxon>
        <taxon>Tracheophyta</taxon>
        <taxon>Spermatophyta</taxon>
        <taxon>Magnoliopsida</taxon>
        <taxon>eudicotyledons</taxon>
        <taxon>Gunneridae</taxon>
        <taxon>Pentapetalae</taxon>
        <taxon>asterids</taxon>
        <taxon>lamiids</taxon>
        <taxon>Lamiales</taxon>
        <taxon>Orobanchaceae</taxon>
        <taxon>Buchnereae</taxon>
        <taxon>Striga</taxon>
    </lineage>
</organism>
<name>A0A5A7R184_STRAF</name>